<keyword evidence="7" id="KW-0997">Cell inner membrane</keyword>
<feature type="transmembrane region" description="Helical" evidence="18">
    <location>
        <begin position="735"/>
        <end position="761"/>
    </location>
</feature>
<keyword evidence="13" id="KW-1278">Translocase</keyword>
<evidence type="ECO:0000256" key="3">
    <source>
        <dbReference type="ARBA" id="ARBA00008746"/>
    </source>
</evidence>
<proteinExistence type="inferred from homology"/>
<dbReference type="Gene3D" id="2.70.150.10">
    <property type="entry name" value="Calcium-transporting ATPase, cytoplasmic transduction domain A"/>
    <property type="match status" value="1"/>
</dbReference>
<dbReference type="SUPFAM" id="SSF56784">
    <property type="entry name" value="HAD-like"/>
    <property type="match status" value="1"/>
</dbReference>
<dbReference type="Gene3D" id="3.40.50.1000">
    <property type="entry name" value="HAD superfamily/HAD-like"/>
    <property type="match status" value="1"/>
</dbReference>
<protein>
    <recommendedName>
        <fullName evidence="5">Magnesium-transporting ATPase, P-type 1</fullName>
        <ecNumber evidence="4">7.2.2.14</ecNumber>
    </recommendedName>
    <alternativeName>
        <fullName evidence="16">Mg(2+) transport ATPase, P-type 1</fullName>
    </alternativeName>
</protein>
<organism evidence="20 21">
    <name type="scientific">Vagococcus bubulae</name>
    <dbReference type="NCBI Taxonomy" id="1977868"/>
    <lineage>
        <taxon>Bacteria</taxon>
        <taxon>Bacillati</taxon>
        <taxon>Bacillota</taxon>
        <taxon>Bacilli</taxon>
        <taxon>Lactobacillales</taxon>
        <taxon>Enterococcaceae</taxon>
        <taxon>Vagococcus</taxon>
    </lineage>
</organism>
<dbReference type="Pfam" id="PF00122">
    <property type="entry name" value="E1-E2_ATPase"/>
    <property type="match status" value="1"/>
</dbReference>
<evidence type="ECO:0000256" key="11">
    <source>
        <dbReference type="ARBA" id="ARBA00022840"/>
    </source>
</evidence>
<feature type="transmembrane region" description="Helical" evidence="18">
    <location>
        <begin position="668"/>
        <end position="690"/>
    </location>
</feature>
<evidence type="ECO:0000256" key="6">
    <source>
        <dbReference type="ARBA" id="ARBA00022475"/>
    </source>
</evidence>
<evidence type="ECO:0000256" key="15">
    <source>
        <dbReference type="ARBA" id="ARBA00023136"/>
    </source>
</evidence>
<dbReference type="CDD" id="cd02077">
    <property type="entry name" value="P-type_ATPase_Mg"/>
    <property type="match status" value="1"/>
</dbReference>
<evidence type="ECO:0000256" key="5">
    <source>
        <dbReference type="ARBA" id="ARBA00013555"/>
    </source>
</evidence>
<gene>
    <name evidence="20" type="ORF">CBF36_05540</name>
</gene>
<dbReference type="InterPro" id="IPR001757">
    <property type="entry name" value="P_typ_ATPase"/>
</dbReference>
<dbReference type="Pfam" id="PF00689">
    <property type="entry name" value="Cation_ATPase_C"/>
    <property type="match status" value="1"/>
</dbReference>
<feature type="transmembrane region" description="Helical" evidence="18">
    <location>
        <begin position="66"/>
        <end position="88"/>
    </location>
</feature>
<dbReference type="InterPro" id="IPR006068">
    <property type="entry name" value="ATPase_P-typ_cation-transptr_C"/>
</dbReference>
<feature type="domain" description="Cation-transporting P-type ATPase N-terminal" evidence="19">
    <location>
        <begin position="18"/>
        <end position="91"/>
    </location>
</feature>
<keyword evidence="10" id="KW-0547">Nucleotide-binding</keyword>
<dbReference type="SFLD" id="SFLDG00002">
    <property type="entry name" value="C1.7:_P-type_atpase_like"/>
    <property type="match status" value="1"/>
</dbReference>
<comment type="catalytic activity">
    <reaction evidence="17">
        <text>Mg(2+)(out) + ATP + H2O = Mg(2+)(in) + ADP + phosphate + H(+)</text>
        <dbReference type="Rhea" id="RHEA:10260"/>
        <dbReference type="ChEBI" id="CHEBI:15377"/>
        <dbReference type="ChEBI" id="CHEBI:15378"/>
        <dbReference type="ChEBI" id="CHEBI:18420"/>
        <dbReference type="ChEBI" id="CHEBI:30616"/>
        <dbReference type="ChEBI" id="CHEBI:43474"/>
        <dbReference type="ChEBI" id="CHEBI:456216"/>
        <dbReference type="EC" id="7.2.2.14"/>
    </reaction>
</comment>
<evidence type="ECO:0000256" key="9">
    <source>
        <dbReference type="ARBA" id="ARBA00022692"/>
    </source>
</evidence>
<dbReference type="PRINTS" id="PR01836">
    <property type="entry name" value="MGATPASE"/>
</dbReference>
<comment type="similarity">
    <text evidence="3">Belongs to the cation transport ATPase (P-type) (TC 3.A.3) family. Type IIIB subfamily.</text>
</comment>
<sequence>MHMAKEEAVNKKNDELKKLSNLSVRELMMEFRTSPDGLSSEDAEKRLDEFGENKVNVQKPKPWYRVLLESFMDPFIYVLAALLVVSALTKDFEAVLVMSTMILISAFIRFAQDFKAQQESLSLQNLVKHTSAVKRDGEIKERPMEDVVPGDIVYLSAGDMIPADGVLIWTKDLFVNQSSLTGESMPVEKFESDKVAVDVDKDTSAIDLSNLVFMGTDILSGQGEVIILRTGQETFFGDIAKSASTARALTSFDRDLNRISKLLLKMVTVLFPVVFLINGISKGDWTQAFFFAIAVAVGLTPEMLPMIVTSNLAKGSQTLAKKKVIVKELNAIQNLGSMTVLCTDKTGTITEDRVVLVEHVSPLGDSNQKVLDMAYLNSNYQTGWKNLMDHAIINYYETNPDKMITDKIEKIDEIPFDFSRRRLTVALKRAGHQLMITKGAVEEMAAICSYVEIDDDIVPLTDDLIKQMSDVNRRMNEQGMRVITVAYKRDVHDTPTYAVSDESDMILVGFVGFLDPAKQSAVTAISSLHQHGVDVKVLTGDNEIVSRKVCSDVGIEVNKSYIGTDIDAMSEDELKEAVKEVQLFAKLNPMQKARIINTLKEQGETVGFMGDGINDAPALRAADVGISVDTAADITKEASSIILLEKSLVVLEDGVLEGRKVFKNMMKYIMITISSNFGNVFSVLVASAFLPFLPMLSIQLLIQNLVYDISQLAMPWDNVDEEQIMRPVKFDIKNLLHFTLFIGPVSSIFDIITFAVMWFVIGANTVAQQSVFQSGWFLVGLFTQTLVVHVIRTEKIPFIQSIASPPMLIMSALAVGSGLFIILFEPLRQAFDFGELPSEYWIWLIIISFSYLILQQLIKKLYIKKYNEWV</sequence>
<dbReference type="Proteomes" id="UP000288490">
    <property type="component" value="Unassembled WGS sequence"/>
</dbReference>
<dbReference type="EC" id="7.2.2.14" evidence="4"/>
<evidence type="ECO:0000256" key="10">
    <source>
        <dbReference type="ARBA" id="ARBA00022741"/>
    </source>
</evidence>
<dbReference type="Gene3D" id="3.40.1110.10">
    <property type="entry name" value="Calcium-transporting ATPase, cytoplasmic domain N"/>
    <property type="match status" value="1"/>
</dbReference>
<evidence type="ECO:0000256" key="16">
    <source>
        <dbReference type="ARBA" id="ARBA00029806"/>
    </source>
</evidence>
<dbReference type="Pfam" id="PF00690">
    <property type="entry name" value="Cation_ATPase_N"/>
    <property type="match status" value="1"/>
</dbReference>
<dbReference type="SUPFAM" id="SSF81660">
    <property type="entry name" value="Metal cation-transporting ATPase, ATP-binding domain N"/>
    <property type="match status" value="1"/>
</dbReference>
<name>A0A429ZLS7_9ENTE</name>
<dbReference type="PANTHER" id="PTHR42861">
    <property type="entry name" value="CALCIUM-TRANSPORTING ATPASE"/>
    <property type="match status" value="1"/>
</dbReference>
<evidence type="ECO:0000259" key="19">
    <source>
        <dbReference type="SMART" id="SM00831"/>
    </source>
</evidence>
<evidence type="ECO:0000313" key="20">
    <source>
        <dbReference type="EMBL" id="RST94667.1"/>
    </source>
</evidence>
<dbReference type="PROSITE" id="PS00154">
    <property type="entry name" value="ATPASE_E1_E2"/>
    <property type="match status" value="1"/>
</dbReference>
<dbReference type="SUPFAM" id="SSF81665">
    <property type="entry name" value="Calcium ATPase, transmembrane domain M"/>
    <property type="match status" value="1"/>
</dbReference>
<keyword evidence="12" id="KW-0460">Magnesium</keyword>
<dbReference type="SFLD" id="SFLDF00027">
    <property type="entry name" value="p-type_atpase"/>
    <property type="match status" value="1"/>
</dbReference>
<dbReference type="GO" id="GO:0005524">
    <property type="term" value="F:ATP binding"/>
    <property type="evidence" value="ECO:0007669"/>
    <property type="project" value="UniProtKB-KW"/>
</dbReference>
<keyword evidence="14 18" id="KW-1133">Transmembrane helix</keyword>
<keyword evidence="15 18" id="KW-0472">Membrane</keyword>
<reference evidence="20 21" key="1">
    <citation type="submission" date="2017-05" db="EMBL/GenBank/DDBJ databases">
        <title>Vagococcus spp. assemblies.</title>
        <authorList>
            <person name="Gulvik C.A."/>
        </authorList>
    </citation>
    <scope>NUCLEOTIDE SEQUENCE [LARGE SCALE GENOMIC DNA]</scope>
    <source>
        <strain evidence="20 21">SS1994</strain>
    </source>
</reference>
<feature type="transmembrane region" description="Helical" evidence="18">
    <location>
        <begin position="840"/>
        <end position="858"/>
    </location>
</feature>
<accession>A0A429ZLS7</accession>
<evidence type="ECO:0000256" key="7">
    <source>
        <dbReference type="ARBA" id="ARBA00022519"/>
    </source>
</evidence>
<evidence type="ECO:0000256" key="1">
    <source>
        <dbReference type="ARBA" id="ARBA00003954"/>
    </source>
</evidence>
<dbReference type="InterPro" id="IPR036412">
    <property type="entry name" value="HAD-like_sf"/>
</dbReference>
<dbReference type="InterPro" id="IPR059000">
    <property type="entry name" value="ATPase_P-type_domA"/>
</dbReference>
<dbReference type="SMART" id="SM00831">
    <property type="entry name" value="Cation_ATPase_N"/>
    <property type="match status" value="1"/>
</dbReference>
<dbReference type="InterPro" id="IPR008250">
    <property type="entry name" value="ATPase_P-typ_transduc_dom_A_sf"/>
</dbReference>
<dbReference type="InterPro" id="IPR023298">
    <property type="entry name" value="ATPase_P-typ_TM_dom_sf"/>
</dbReference>
<dbReference type="SFLD" id="SFLDS00003">
    <property type="entry name" value="Haloacid_Dehalogenase"/>
    <property type="match status" value="1"/>
</dbReference>
<dbReference type="InterPro" id="IPR006415">
    <property type="entry name" value="P-type_ATPase_IIIB"/>
</dbReference>
<evidence type="ECO:0000256" key="13">
    <source>
        <dbReference type="ARBA" id="ARBA00022967"/>
    </source>
</evidence>
<keyword evidence="9 18" id="KW-0812">Transmembrane</keyword>
<comment type="caution">
    <text evidence="20">The sequence shown here is derived from an EMBL/GenBank/DDBJ whole genome shotgun (WGS) entry which is preliminary data.</text>
</comment>
<dbReference type="InterPro" id="IPR044492">
    <property type="entry name" value="P_typ_ATPase_HD_dom"/>
</dbReference>
<dbReference type="NCBIfam" id="TIGR01524">
    <property type="entry name" value="ATPase-IIIB_Mg"/>
    <property type="match status" value="1"/>
</dbReference>
<feature type="transmembrane region" description="Helical" evidence="18">
    <location>
        <begin position="773"/>
        <end position="791"/>
    </location>
</feature>
<comment type="function">
    <text evidence="1">Mediates magnesium influx to the cytosol.</text>
</comment>
<dbReference type="Gene3D" id="1.20.1110.10">
    <property type="entry name" value="Calcium-transporting ATPase, transmembrane domain"/>
    <property type="match status" value="1"/>
</dbReference>
<dbReference type="InterPro" id="IPR023214">
    <property type="entry name" value="HAD_sf"/>
</dbReference>
<evidence type="ECO:0000256" key="18">
    <source>
        <dbReference type="SAM" id="Phobius"/>
    </source>
</evidence>
<dbReference type="EMBL" id="NGJT01000007">
    <property type="protein sequence ID" value="RST94667.1"/>
    <property type="molecule type" value="Genomic_DNA"/>
</dbReference>
<dbReference type="GO" id="GO:0005886">
    <property type="term" value="C:plasma membrane"/>
    <property type="evidence" value="ECO:0007669"/>
    <property type="project" value="UniProtKB-SubCell"/>
</dbReference>
<feature type="transmembrane region" description="Helical" evidence="18">
    <location>
        <begin position="262"/>
        <end position="281"/>
    </location>
</feature>
<feature type="transmembrane region" description="Helical" evidence="18">
    <location>
        <begin position="287"/>
        <end position="313"/>
    </location>
</feature>
<keyword evidence="11" id="KW-0067">ATP-binding</keyword>
<feature type="transmembrane region" description="Helical" evidence="18">
    <location>
        <begin position="803"/>
        <end position="824"/>
    </location>
</feature>
<dbReference type="NCBIfam" id="NF011702">
    <property type="entry name" value="PRK15122.1"/>
    <property type="match status" value="1"/>
</dbReference>
<dbReference type="GO" id="GO:0016887">
    <property type="term" value="F:ATP hydrolysis activity"/>
    <property type="evidence" value="ECO:0007669"/>
    <property type="project" value="InterPro"/>
</dbReference>
<evidence type="ECO:0000256" key="14">
    <source>
        <dbReference type="ARBA" id="ARBA00022989"/>
    </source>
</evidence>
<evidence type="ECO:0000256" key="17">
    <source>
        <dbReference type="ARBA" id="ARBA00047295"/>
    </source>
</evidence>
<evidence type="ECO:0000256" key="2">
    <source>
        <dbReference type="ARBA" id="ARBA00004429"/>
    </source>
</evidence>
<dbReference type="GO" id="GO:0015444">
    <property type="term" value="F:P-type magnesium transporter activity"/>
    <property type="evidence" value="ECO:0007669"/>
    <property type="project" value="UniProtKB-EC"/>
</dbReference>
<keyword evidence="8" id="KW-0597">Phosphoprotein</keyword>
<dbReference type="InterPro" id="IPR004014">
    <property type="entry name" value="ATPase_P-typ_cation-transptr_N"/>
</dbReference>
<evidence type="ECO:0000256" key="8">
    <source>
        <dbReference type="ARBA" id="ARBA00022553"/>
    </source>
</evidence>
<evidence type="ECO:0000313" key="21">
    <source>
        <dbReference type="Proteomes" id="UP000288490"/>
    </source>
</evidence>
<keyword evidence="6" id="KW-1003">Cell membrane</keyword>
<evidence type="ECO:0000256" key="4">
    <source>
        <dbReference type="ARBA" id="ARBA00012786"/>
    </source>
</evidence>
<evidence type="ECO:0000256" key="12">
    <source>
        <dbReference type="ARBA" id="ARBA00022842"/>
    </source>
</evidence>
<dbReference type="InterPro" id="IPR018303">
    <property type="entry name" value="ATPase_P-typ_P_site"/>
</dbReference>
<feature type="transmembrane region" description="Helical" evidence="18">
    <location>
        <begin position="94"/>
        <end position="111"/>
    </location>
</feature>
<comment type="subcellular location">
    <subcellularLocation>
        <location evidence="2">Cell inner membrane</location>
        <topology evidence="2">Multi-pass membrane protein</topology>
    </subcellularLocation>
</comment>
<dbReference type="AlphaFoldDB" id="A0A429ZLS7"/>
<dbReference type="InterPro" id="IPR023299">
    <property type="entry name" value="ATPase_P-typ_cyto_dom_N"/>
</dbReference>
<dbReference type="NCBIfam" id="TIGR01494">
    <property type="entry name" value="ATPase_P-type"/>
    <property type="match status" value="2"/>
</dbReference>
<dbReference type="Pfam" id="PF13246">
    <property type="entry name" value="Cation_ATPase"/>
    <property type="match status" value="1"/>
</dbReference>
<dbReference type="SUPFAM" id="SSF81653">
    <property type="entry name" value="Calcium ATPase, transduction domain A"/>
    <property type="match status" value="1"/>
</dbReference>
<keyword evidence="21" id="KW-1185">Reference proteome</keyword>